<dbReference type="AlphaFoldDB" id="A0A4D7CWR5"/>
<dbReference type="Gene3D" id="1.20.1250.20">
    <property type="entry name" value="MFS general substrate transporter like domains"/>
    <property type="match status" value="1"/>
</dbReference>
<keyword evidence="5" id="KW-1133">Transmembrane helix</keyword>
<dbReference type="InterPro" id="IPR020846">
    <property type="entry name" value="MFS_dom"/>
</dbReference>
<evidence type="ECO:0000256" key="2">
    <source>
        <dbReference type="ARBA" id="ARBA00022448"/>
    </source>
</evidence>
<dbReference type="CDD" id="cd17503">
    <property type="entry name" value="MFS_LmrB_MDR_like"/>
    <property type="match status" value="1"/>
</dbReference>
<dbReference type="PRINTS" id="PR01036">
    <property type="entry name" value="TCRTETB"/>
</dbReference>
<evidence type="ECO:0000256" key="1">
    <source>
        <dbReference type="ARBA" id="ARBA00004651"/>
    </source>
</evidence>
<evidence type="ECO:0000256" key="5">
    <source>
        <dbReference type="ARBA" id="ARBA00022989"/>
    </source>
</evidence>
<evidence type="ECO:0000256" key="6">
    <source>
        <dbReference type="ARBA" id="ARBA00023136"/>
    </source>
</evidence>
<keyword evidence="4" id="KW-0812">Transmembrane</keyword>
<dbReference type="InterPro" id="IPR004638">
    <property type="entry name" value="EmrB-like"/>
</dbReference>
<sequence>MKKKSTNMILAILLFGTFIAFLNQTLMNVALPSIMKNFGIDAAQGQWLTNGYLLINGIMVPTTAYLIDRFKTRNLYLTIMTIFAVGTLICGISDNFTLLIIGRMLQAAGGGVVGPLLTVIVMRLYPIEHRGTAMGFIGLAMNFAPAIGPTLSGWIVQSFTWRYLFYMILPLVILNLILAAIFMPNIGEPKDISLHKPSILLSSLGLGSLLLGFSNAGSHAWGSFNVAGYILLGIVILMLFVRMQVKLKEPVLDFAVFKEKMFKLSTIANFFIIMGLYGGMLLLPLFLQNVKGVTPLQSGMVLLPGALSMAVLSPVTGNLFDKYGYKILSNIGLTILAIGTLPFIFFKPEASLMVIALCQMVRNIGIAMVLMPIQTQAMNSLPDALLSHGNAMYNTIRQVAASIGTAVLITIMSTANSSYASLHPEVTESASLLFGIHTAYAVTFALGLVALCILAFIKIPNKIK</sequence>
<keyword evidence="3" id="KW-1003">Cell membrane</keyword>
<dbReference type="Pfam" id="PF07690">
    <property type="entry name" value="MFS_1"/>
    <property type="match status" value="1"/>
</dbReference>
<evidence type="ECO:0000313" key="7">
    <source>
        <dbReference type="EMBL" id="QCI86376.1"/>
    </source>
</evidence>
<dbReference type="Proteomes" id="UP000298615">
    <property type="component" value="Chromosome"/>
</dbReference>
<dbReference type="KEGG" id="vao:FA707_05085"/>
<proteinExistence type="predicted"/>
<dbReference type="SUPFAM" id="SSF103473">
    <property type="entry name" value="MFS general substrate transporter"/>
    <property type="match status" value="1"/>
</dbReference>
<dbReference type="RefSeq" id="WP_136953207.1">
    <property type="nucleotide sequence ID" value="NZ_CP039712.1"/>
</dbReference>
<accession>A0A4D7CWR5</accession>
<gene>
    <name evidence="7" type="ORF">FA707_05085</name>
</gene>
<organism evidence="7 8">
    <name type="scientific">Vagococcus zengguangii</name>
    <dbReference type="NCBI Taxonomy" id="2571750"/>
    <lineage>
        <taxon>Bacteria</taxon>
        <taxon>Bacillati</taxon>
        <taxon>Bacillota</taxon>
        <taxon>Bacilli</taxon>
        <taxon>Lactobacillales</taxon>
        <taxon>Enterococcaceae</taxon>
        <taxon>Vagococcus</taxon>
    </lineage>
</organism>
<evidence type="ECO:0000256" key="4">
    <source>
        <dbReference type="ARBA" id="ARBA00022692"/>
    </source>
</evidence>
<reference evidence="7 8" key="1">
    <citation type="submission" date="2019-04" db="EMBL/GenBank/DDBJ databases">
        <title>Vagococcus sp. nov., isolated from faeces of yaks (Bos grunniens).</title>
        <authorList>
            <person name="Ge Y."/>
        </authorList>
    </citation>
    <scope>NUCLEOTIDE SEQUENCE [LARGE SCALE GENOMIC DNA]</scope>
    <source>
        <strain evidence="7 8">MN-17</strain>
    </source>
</reference>
<dbReference type="NCBIfam" id="TIGR00711">
    <property type="entry name" value="efflux_EmrB"/>
    <property type="match status" value="1"/>
</dbReference>
<keyword evidence="2" id="KW-0813">Transport</keyword>
<dbReference type="PANTHER" id="PTHR42718:SF24">
    <property type="entry name" value="MAJOR FACILITATOR SUPERFAMILY (MFS) PROFILE DOMAIN-CONTAINING PROTEIN"/>
    <property type="match status" value="1"/>
</dbReference>
<protein>
    <submittedName>
        <fullName evidence="7">Multidrug efflux MFS transporter</fullName>
    </submittedName>
</protein>
<keyword evidence="8" id="KW-1185">Reference proteome</keyword>
<evidence type="ECO:0000256" key="3">
    <source>
        <dbReference type="ARBA" id="ARBA00022475"/>
    </source>
</evidence>
<dbReference type="GO" id="GO:0005886">
    <property type="term" value="C:plasma membrane"/>
    <property type="evidence" value="ECO:0007669"/>
    <property type="project" value="UniProtKB-SubCell"/>
</dbReference>
<dbReference type="Gene3D" id="1.20.1720.10">
    <property type="entry name" value="Multidrug resistance protein D"/>
    <property type="match status" value="1"/>
</dbReference>
<evidence type="ECO:0000313" key="8">
    <source>
        <dbReference type="Proteomes" id="UP000298615"/>
    </source>
</evidence>
<comment type="subcellular location">
    <subcellularLocation>
        <location evidence="1">Cell membrane</location>
        <topology evidence="1">Multi-pass membrane protein</topology>
    </subcellularLocation>
</comment>
<dbReference type="InterPro" id="IPR036259">
    <property type="entry name" value="MFS_trans_sf"/>
</dbReference>
<dbReference type="OrthoDB" id="9816041at2"/>
<name>A0A4D7CWR5_9ENTE</name>
<dbReference type="GO" id="GO:0022857">
    <property type="term" value="F:transmembrane transporter activity"/>
    <property type="evidence" value="ECO:0007669"/>
    <property type="project" value="InterPro"/>
</dbReference>
<dbReference type="EMBL" id="CP039712">
    <property type="protein sequence ID" value="QCI86376.1"/>
    <property type="molecule type" value="Genomic_DNA"/>
</dbReference>
<dbReference type="PANTHER" id="PTHR42718">
    <property type="entry name" value="MAJOR FACILITATOR SUPERFAMILY MULTIDRUG TRANSPORTER MFSC"/>
    <property type="match status" value="1"/>
</dbReference>
<dbReference type="PROSITE" id="PS50850">
    <property type="entry name" value="MFS"/>
    <property type="match status" value="1"/>
</dbReference>
<dbReference type="InterPro" id="IPR011701">
    <property type="entry name" value="MFS"/>
</dbReference>
<keyword evidence="6" id="KW-0472">Membrane</keyword>